<dbReference type="Proteomes" id="UP000075885">
    <property type="component" value="Unassembled WGS sequence"/>
</dbReference>
<dbReference type="SMART" id="SM00209">
    <property type="entry name" value="TSP1"/>
    <property type="match status" value="1"/>
</dbReference>
<reference evidence="6" key="2">
    <citation type="submission" date="2020-05" db="UniProtKB">
        <authorList>
            <consortium name="EnsemblMetazoa"/>
        </authorList>
    </citation>
    <scope>IDENTIFICATION</scope>
    <source>
        <strain evidence="6">Epiroticus2</strain>
    </source>
</reference>
<keyword evidence="7" id="KW-1185">Reference proteome</keyword>
<dbReference type="GO" id="GO:0005576">
    <property type="term" value="C:extracellular region"/>
    <property type="evidence" value="ECO:0007669"/>
    <property type="project" value="UniProtKB-SubCell"/>
</dbReference>
<dbReference type="GO" id="GO:0006508">
    <property type="term" value="P:proteolysis"/>
    <property type="evidence" value="ECO:0007669"/>
    <property type="project" value="TreeGrafter"/>
</dbReference>
<dbReference type="InterPro" id="IPR050439">
    <property type="entry name" value="ADAMTS_ADAMTS-like"/>
</dbReference>
<feature type="compositionally biased region" description="Basic and acidic residues" evidence="5">
    <location>
        <begin position="265"/>
        <end position="279"/>
    </location>
</feature>
<evidence type="ECO:0000256" key="5">
    <source>
        <dbReference type="SAM" id="MobiDB-lite"/>
    </source>
</evidence>
<evidence type="ECO:0000313" key="6">
    <source>
        <dbReference type="EnsemblMetazoa" id="AEPI011179-PA"/>
    </source>
</evidence>
<organism evidence="6 7">
    <name type="scientific">Anopheles epiroticus</name>
    <dbReference type="NCBI Taxonomy" id="199890"/>
    <lineage>
        <taxon>Eukaryota</taxon>
        <taxon>Metazoa</taxon>
        <taxon>Ecdysozoa</taxon>
        <taxon>Arthropoda</taxon>
        <taxon>Hexapoda</taxon>
        <taxon>Insecta</taxon>
        <taxon>Pterygota</taxon>
        <taxon>Neoptera</taxon>
        <taxon>Endopterygota</taxon>
        <taxon>Diptera</taxon>
        <taxon>Nematocera</taxon>
        <taxon>Culicoidea</taxon>
        <taxon>Culicidae</taxon>
        <taxon>Anophelinae</taxon>
        <taxon>Anopheles</taxon>
    </lineage>
</organism>
<dbReference type="PRINTS" id="PR01857">
    <property type="entry name" value="ADAMTSFAMILY"/>
</dbReference>
<evidence type="ECO:0000313" key="7">
    <source>
        <dbReference type="Proteomes" id="UP000075885"/>
    </source>
</evidence>
<dbReference type="InterPro" id="IPR036383">
    <property type="entry name" value="TSP1_rpt_sf"/>
</dbReference>
<feature type="compositionally biased region" description="Basic and acidic residues" evidence="5">
    <location>
        <begin position="97"/>
        <end position="106"/>
    </location>
</feature>
<dbReference type="InterPro" id="IPR000884">
    <property type="entry name" value="TSP1_rpt"/>
</dbReference>
<dbReference type="STRING" id="199890.A0A182PW42"/>
<sequence length="496" mass="54046">IHREWLERRAAKRSNVSAPNSPPDALIATTQRTTYMRKLIKFKNENEPLSENDISFVPHFGNGAEVAGGSNAHQGANNGSGTGPVPASSSRQRERHQHQDPPHDPQRWNSPHHGVHASSHSNGKEILTDDAERYRYDVVSSQDVNRQKIETNGAMEEDSTVPQVPHPETVTDGSEPLVYIMAQPEPSPPIPQDVRVPLPDLRAGEIPVTTASSLTEEQSHQINAAVGSNHRSFDRNLSAGKDYNAAGENALNNDLSSGSAAAATTDRKSDRIPLTRDTAEGALTNGNGVPNGVVRSSEISSAGIETDIVITTTTEQNPAGSAVAKPNLTLQNGPIAPLVNVTVRNLFGPWSNWTACSRSCGGGVKTQSRSCWKREYINGKKSSKPAVESFECIGIIKRYHLCNEQECPSTDGDFREQQCASFNSQSFQDKRYIWEAFVKEDAECELNCKPIGMRYFATLNKTVIDGTPCSKPTEYFRRNNSGRGICVEGLCKVGIA</sequence>
<feature type="disulfide bond" evidence="4">
    <location>
        <begin position="371"/>
        <end position="392"/>
    </location>
</feature>
<dbReference type="InterPro" id="IPR013273">
    <property type="entry name" value="ADAMTS/ADAMTS-like"/>
</dbReference>
<feature type="compositionally biased region" description="Polar residues" evidence="5">
    <location>
        <begin position="250"/>
        <end position="259"/>
    </location>
</feature>
<dbReference type="AlphaFoldDB" id="A0A182PW42"/>
<evidence type="ECO:0000256" key="2">
    <source>
        <dbReference type="ARBA" id="ARBA00022525"/>
    </source>
</evidence>
<dbReference type="GO" id="GO:0031012">
    <property type="term" value="C:extracellular matrix"/>
    <property type="evidence" value="ECO:0007669"/>
    <property type="project" value="TreeGrafter"/>
</dbReference>
<keyword evidence="3 4" id="KW-1015">Disulfide bond</keyword>
<dbReference type="VEuPathDB" id="VectorBase:AEPI011179"/>
<feature type="region of interest" description="Disordered" evidence="5">
    <location>
        <begin position="1"/>
        <end position="30"/>
    </location>
</feature>
<proteinExistence type="predicted"/>
<feature type="disulfide bond" evidence="4">
    <location>
        <begin position="356"/>
        <end position="402"/>
    </location>
</feature>
<feature type="region of interest" description="Disordered" evidence="5">
    <location>
        <begin position="250"/>
        <end position="294"/>
    </location>
</feature>
<accession>A0A182PW42</accession>
<dbReference type="PANTHER" id="PTHR13723:SF316">
    <property type="entry name" value="LONELY HEART, ISOFORM A"/>
    <property type="match status" value="1"/>
</dbReference>
<name>A0A182PW42_9DIPT</name>
<dbReference type="EnsemblMetazoa" id="AEPI011179-RA">
    <property type="protein sequence ID" value="AEPI011179-PA"/>
    <property type="gene ID" value="AEPI011179"/>
</dbReference>
<dbReference type="GO" id="GO:0004222">
    <property type="term" value="F:metalloendopeptidase activity"/>
    <property type="evidence" value="ECO:0007669"/>
    <property type="project" value="TreeGrafter"/>
</dbReference>
<dbReference type="PANTHER" id="PTHR13723">
    <property type="entry name" value="ADAMTS A DISINTEGRIN AND METALLOPROTEASE WITH THROMBOSPONDIN MOTIFS PROTEASE"/>
    <property type="match status" value="1"/>
</dbReference>
<evidence type="ECO:0000256" key="1">
    <source>
        <dbReference type="ARBA" id="ARBA00004613"/>
    </source>
</evidence>
<evidence type="ECO:0000256" key="4">
    <source>
        <dbReference type="PIRSR" id="PIRSR613273-3"/>
    </source>
</evidence>
<evidence type="ECO:0000256" key="3">
    <source>
        <dbReference type="ARBA" id="ARBA00023157"/>
    </source>
</evidence>
<protein>
    <recommendedName>
        <fullName evidence="8">ADAMTS cysteine-rich domain-containing protein</fullName>
    </recommendedName>
</protein>
<keyword evidence="2" id="KW-0964">Secreted</keyword>
<evidence type="ECO:0008006" key="8">
    <source>
        <dbReference type="Google" id="ProtNLM"/>
    </source>
</evidence>
<comment type="subcellular location">
    <subcellularLocation>
        <location evidence="1">Secreted</location>
    </subcellularLocation>
</comment>
<dbReference type="PROSITE" id="PS50092">
    <property type="entry name" value="TSP1"/>
    <property type="match status" value="1"/>
</dbReference>
<dbReference type="Gene3D" id="2.20.100.10">
    <property type="entry name" value="Thrombospondin type-1 (TSP1) repeat"/>
    <property type="match status" value="1"/>
</dbReference>
<dbReference type="SUPFAM" id="SSF82895">
    <property type="entry name" value="TSP-1 type 1 repeat"/>
    <property type="match status" value="1"/>
</dbReference>
<reference evidence="7" key="1">
    <citation type="submission" date="2013-03" db="EMBL/GenBank/DDBJ databases">
        <title>The Genome Sequence of Anopheles epiroticus epiroticus2.</title>
        <authorList>
            <consortium name="The Broad Institute Genomics Platform"/>
            <person name="Neafsey D.E."/>
            <person name="Howell P."/>
            <person name="Walker B."/>
            <person name="Young S.K."/>
            <person name="Zeng Q."/>
            <person name="Gargeya S."/>
            <person name="Fitzgerald M."/>
            <person name="Haas B."/>
            <person name="Abouelleil A."/>
            <person name="Allen A.W."/>
            <person name="Alvarado L."/>
            <person name="Arachchi H.M."/>
            <person name="Berlin A.M."/>
            <person name="Chapman S.B."/>
            <person name="Gainer-Dewar J."/>
            <person name="Goldberg J."/>
            <person name="Griggs A."/>
            <person name="Gujja S."/>
            <person name="Hansen M."/>
            <person name="Howarth C."/>
            <person name="Imamovic A."/>
            <person name="Ireland A."/>
            <person name="Larimer J."/>
            <person name="McCowan C."/>
            <person name="Murphy C."/>
            <person name="Pearson M."/>
            <person name="Poon T.W."/>
            <person name="Priest M."/>
            <person name="Roberts A."/>
            <person name="Saif S."/>
            <person name="Shea T."/>
            <person name="Sisk P."/>
            <person name="Sykes S."/>
            <person name="Wortman J."/>
            <person name="Nusbaum C."/>
            <person name="Birren B."/>
        </authorList>
    </citation>
    <scope>NUCLEOTIDE SEQUENCE [LARGE SCALE GENOMIC DNA]</scope>
    <source>
        <strain evidence="7">Epiroticus2</strain>
    </source>
</reference>
<feature type="region of interest" description="Disordered" evidence="5">
    <location>
        <begin position="65"/>
        <end position="125"/>
    </location>
</feature>
<feature type="disulfide bond" evidence="4">
    <location>
        <begin position="360"/>
        <end position="407"/>
    </location>
</feature>
<dbReference type="GO" id="GO:0030198">
    <property type="term" value="P:extracellular matrix organization"/>
    <property type="evidence" value="ECO:0007669"/>
    <property type="project" value="InterPro"/>
</dbReference>